<evidence type="ECO:0000313" key="2">
    <source>
        <dbReference type="EMBL" id="MCV2889357.1"/>
    </source>
</evidence>
<evidence type="ECO:0000313" key="3">
    <source>
        <dbReference type="Proteomes" id="UP001320899"/>
    </source>
</evidence>
<feature type="transmembrane region" description="Helical" evidence="1">
    <location>
        <begin position="21"/>
        <end position="40"/>
    </location>
</feature>
<protein>
    <submittedName>
        <fullName evidence="2">Uncharacterized protein</fullName>
    </submittedName>
</protein>
<reference evidence="2 3" key="1">
    <citation type="submission" date="2022-10" db="EMBL/GenBank/DDBJ databases">
        <title>Ruegeria sp. nov., isolated from ocean surface sediments.</title>
        <authorList>
            <person name="He W."/>
            <person name="Xue H.-P."/>
            <person name="Zhang D.-F."/>
        </authorList>
    </citation>
    <scope>NUCLEOTIDE SEQUENCE [LARGE SCALE GENOMIC DNA]</scope>
    <source>
        <strain evidence="2 3">XHP0148</strain>
    </source>
</reference>
<organism evidence="2 3">
    <name type="scientific">Ruegeria aquimaris</name>
    <dbReference type="NCBI Taxonomy" id="2984333"/>
    <lineage>
        <taxon>Bacteria</taxon>
        <taxon>Pseudomonadati</taxon>
        <taxon>Pseudomonadota</taxon>
        <taxon>Alphaproteobacteria</taxon>
        <taxon>Rhodobacterales</taxon>
        <taxon>Roseobacteraceae</taxon>
        <taxon>Ruegeria</taxon>
    </lineage>
</organism>
<name>A0ABT3AM35_9RHOB</name>
<gene>
    <name evidence="2" type="ORF">OE747_13475</name>
</gene>
<keyword evidence="1" id="KW-0812">Transmembrane</keyword>
<dbReference type="RefSeq" id="WP_263829112.1">
    <property type="nucleotide sequence ID" value="NZ_JAOWLB010000009.1"/>
</dbReference>
<keyword evidence="3" id="KW-1185">Reference proteome</keyword>
<comment type="caution">
    <text evidence="2">The sequence shown here is derived from an EMBL/GenBank/DDBJ whole genome shotgun (WGS) entry which is preliminary data.</text>
</comment>
<dbReference type="EMBL" id="JAOWLB010000009">
    <property type="protein sequence ID" value="MCV2889357.1"/>
    <property type="molecule type" value="Genomic_DNA"/>
</dbReference>
<accession>A0ABT3AM35</accession>
<proteinExistence type="predicted"/>
<evidence type="ECO:0000256" key="1">
    <source>
        <dbReference type="SAM" id="Phobius"/>
    </source>
</evidence>
<keyword evidence="1" id="KW-0472">Membrane</keyword>
<dbReference type="Proteomes" id="UP001320899">
    <property type="component" value="Unassembled WGS sequence"/>
</dbReference>
<sequence length="280" mass="29567">MSRQRSPLLAILGFPVRVVRSLPRTLLALLVIGGLVFNILTLTVSGAFTAASGILSAAGLSTVAARESAEAALRREAADKANREALERATREASEKAAREARETALREAAERRLAVNRVAASTRDAIGDRLARQAARNSASVFAEAIPVVGVGVIAAALVLEVKDSCDTARDMTALVAAIETEGDAQAAREAAAAAFDCADLIPNYDDLPTKDQIWGEVSSAPEKAWDKATGYYDTLAGADWSAVVGNVGTYAVSWGENAASVLNNWVEYWFNSASEVQE</sequence>
<keyword evidence="1" id="KW-1133">Transmembrane helix</keyword>